<dbReference type="HAMAP" id="MF_00795">
    <property type="entry name" value="CutC"/>
    <property type="match status" value="1"/>
</dbReference>
<reference evidence="4" key="1">
    <citation type="journal article" date="2019" name="Int. J. Syst. Evol. Microbiol.">
        <title>The Global Catalogue of Microorganisms (GCM) 10K type strain sequencing project: providing services to taxonomists for standard genome sequencing and annotation.</title>
        <authorList>
            <consortium name="The Broad Institute Genomics Platform"/>
            <consortium name="The Broad Institute Genome Sequencing Center for Infectious Disease"/>
            <person name="Wu L."/>
            <person name="Ma J."/>
        </authorList>
    </citation>
    <scope>NUCLEOTIDE SEQUENCE [LARGE SCALE GENOMIC DNA]</scope>
    <source>
        <strain evidence="4">CCUG 60523</strain>
    </source>
</reference>
<evidence type="ECO:0000313" key="3">
    <source>
        <dbReference type="EMBL" id="MFC3878799.1"/>
    </source>
</evidence>
<gene>
    <name evidence="2" type="primary">cutC</name>
    <name evidence="3" type="ORF">ACFOSV_01350</name>
</gene>
<dbReference type="PANTHER" id="PTHR12598:SF0">
    <property type="entry name" value="COPPER HOMEOSTASIS PROTEIN CUTC HOMOLOG"/>
    <property type="match status" value="1"/>
</dbReference>
<dbReference type="SUPFAM" id="SSF110395">
    <property type="entry name" value="CutC-like"/>
    <property type="match status" value="1"/>
</dbReference>
<comment type="subcellular location">
    <subcellularLocation>
        <location evidence="2">Cytoplasm</location>
    </subcellularLocation>
</comment>
<evidence type="ECO:0000256" key="2">
    <source>
        <dbReference type="HAMAP-Rule" id="MF_00795"/>
    </source>
</evidence>
<comment type="caution">
    <text evidence="2">Once thought to be involved in copper homeostasis, experiments in E.coli have shown this is not the case.</text>
</comment>
<evidence type="ECO:0000256" key="1">
    <source>
        <dbReference type="ARBA" id="ARBA00007768"/>
    </source>
</evidence>
<dbReference type="EMBL" id="JBHRZS010000002">
    <property type="protein sequence ID" value="MFC3878799.1"/>
    <property type="molecule type" value="Genomic_DNA"/>
</dbReference>
<sequence>MGNIILEAPVFNVSAAIEAAQYGIDRIELCSNFPEGGETPSPGMLSFLKREIDIPIFVMIRPRGGDFCYSDKEVSIMKEDIKIHLDKGADGFVFGVLDSMGNVNSDACEALLRATEGLPCTFHRAFDASRNLNDSLEQIVSLGFNRILTSGGRNTVSEASQTLLELFDQAADRIIIMPGGGSKPEHIDQFSVNSFFTEIHASCKTWKKSANQFQRKGLIFSEEPKAFTHYLGVNEELVAEFKSKLI</sequence>
<dbReference type="RefSeq" id="WP_377902603.1">
    <property type="nucleotide sequence ID" value="NZ_JBHRZS010000002.1"/>
</dbReference>
<comment type="similarity">
    <text evidence="1 2">Belongs to the CutC family.</text>
</comment>
<dbReference type="PANTHER" id="PTHR12598">
    <property type="entry name" value="COPPER HOMEOSTASIS PROTEIN CUTC"/>
    <property type="match status" value="1"/>
</dbReference>
<accession>A0ABV8AN62</accession>
<keyword evidence="4" id="KW-1185">Reference proteome</keyword>
<dbReference type="InterPro" id="IPR005627">
    <property type="entry name" value="CutC-like"/>
</dbReference>
<proteinExistence type="inferred from homology"/>
<dbReference type="Pfam" id="PF03932">
    <property type="entry name" value="CutC"/>
    <property type="match status" value="1"/>
</dbReference>
<keyword evidence="2" id="KW-0963">Cytoplasm</keyword>
<organism evidence="3 4">
    <name type="scientific">Algoriphagus namhaensis</name>
    <dbReference type="NCBI Taxonomy" id="915353"/>
    <lineage>
        <taxon>Bacteria</taxon>
        <taxon>Pseudomonadati</taxon>
        <taxon>Bacteroidota</taxon>
        <taxon>Cytophagia</taxon>
        <taxon>Cytophagales</taxon>
        <taxon>Cyclobacteriaceae</taxon>
        <taxon>Algoriphagus</taxon>
    </lineage>
</organism>
<evidence type="ECO:0000313" key="4">
    <source>
        <dbReference type="Proteomes" id="UP001595805"/>
    </source>
</evidence>
<protein>
    <recommendedName>
        <fullName evidence="2">PF03932 family protein CutC</fullName>
    </recommendedName>
</protein>
<name>A0ABV8AN62_9BACT</name>
<dbReference type="InterPro" id="IPR036822">
    <property type="entry name" value="CutC-like_dom_sf"/>
</dbReference>
<dbReference type="Gene3D" id="3.20.20.380">
    <property type="entry name" value="Copper homeostasis (CutC) domain"/>
    <property type="match status" value="1"/>
</dbReference>
<comment type="caution">
    <text evidence="3">The sequence shown here is derived from an EMBL/GenBank/DDBJ whole genome shotgun (WGS) entry which is preliminary data.</text>
</comment>
<dbReference type="Proteomes" id="UP001595805">
    <property type="component" value="Unassembled WGS sequence"/>
</dbReference>